<organism evidence="1 2">
    <name type="scientific">Penicillium alfredii</name>
    <dbReference type="NCBI Taxonomy" id="1506179"/>
    <lineage>
        <taxon>Eukaryota</taxon>
        <taxon>Fungi</taxon>
        <taxon>Dikarya</taxon>
        <taxon>Ascomycota</taxon>
        <taxon>Pezizomycotina</taxon>
        <taxon>Eurotiomycetes</taxon>
        <taxon>Eurotiomycetidae</taxon>
        <taxon>Eurotiales</taxon>
        <taxon>Aspergillaceae</taxon>
        <taxon>Penicillium</taxon>
    </lineage>
</organism>
<reference evidence="1" key="1">
    <citation type="submission" date="2022-11" db="EMBL/GenBank/DDBJ databases">
        <authorList>
            <person name="Petersen C."/>
        </authorList>
    </citation>
    <scope>NUCLEOTIDE SEQUENCE</scope>
    <source>
        <strain evidence="1">IBT 34128</strain>
    </source>
</reference>
<reference evidence="1" key="2">
    <citation type="journal article" date="2023" name="IMA Fungus">
        <title>Comparative genomic study of the Penicillium genus elucidates a diverse pangenome and 15 lateral gene transfer events.</title>
        <authorList>
            <person name="Petersen C."/>
            <person name="Sorensen T."/>
            <person name="Nielsen M.R."/>
            <person name="Sondergaard T.E."/>
            <person name="Sorensen J.L."/>
            <person name="Fitzpatrick D.A."/>
            <person name="Frisvad J.C."/>
            <person name="Nielsen K.L."/>
        </authorList>
    </citation>
    <scope>NUCLEOTIDE SEQUENCE</scope>
    <source>
        <strain evidence="1">IBT 34128</strain>
    </source>
</reference>
<dbReference type="GeneID" id="81395625"/>
<dbReference type="RefSeq" id="XP_056509256.1">
    <property type="nucleotide sequence ID" value="XM_056656456.1"/>
</dbReference>
<keyword evidence="2" id="KW-1185">Reference proteome</keyword>
<name>A0A9W9EZX0_9EURO</name>
<dbReference type="OrthoDB" id="5952526at2759"/>
<evidence type="ECO:0000313" key="2">
    <source>
        <dbReference type="Proteomes" id="UP001141434"/>
    </source>
</evidence>
<proteinExistence type="predicted"/>
<protein>
    <submittedName>
        <fullName evidence="1">Uncharacterized protein</fullName>
    </submittedName>
</protein>
<comment type="caution">
    <text evidence="1">The sequence shown here is derived from an EMBL/GenBank/DDBJ whole genome shotgun (WGS) entry which is preliminary data.</text>
</comment>
<dbReference type="AlphaFoldDB" id="A0A9W9EZX0"/>
<gene>
    <name evidence="1" type="ORF">NUU61_005928</name>
</gene>
<dbReference type="EMBL" id="JAPMSZ010000009">
    <property type="protein sequence ID" value="KAJ5091058.1"/>
    <property type="molecule type" value="Genomic_DNA"/>
</dbReference>
<accession>A0A9W9EZX0</accession>
<evidence type="ECO:0000313" key="1">
    <source>
        <dbReference type="EMBL" id="KAJ5091058.1"/>
    </source>
</evidence>
<sequence>MVSNLSIISHPVAVTLPEVKWLLDLTSLNQWAPALNAEVPREILDMIQPLVPQSSIIGARGDVIDGPARQAKTERLKTQVNVLYTTIQQANQDFWSALASPARHLAARPSASSAGSVEETQLTLMWNYQSWGETPGAMEFIKAQSTK</sequence>
<dbReference type="Proteomes" id="UP001141434">
    <property type="component" value="Unassembled WGS sequence"/>
</dbReference>